<evidence type="ECO:0000313" key="3">
    <source>
        <dbReference type="Proteomes" id="UP000030014"/>
    </source>
</evidence>
<evidence type="ECO:0000313" key="2">
    <source>
        <dbReference type="EMBL" id="KGM93382.1"/>
    </source>
</evidence>
<dbReference type="Proteomes" id="UP000030014">
    <property type="component" value="Unassembled WGS sequence"/>
</dbReference>
<protein>
    <recommendedName>
        <fullName evidence="1">DUF5659 domain-containing protein</fullName>
    </recommendedName>
</protein>
<gene>
    <name evidence="2" type="ORF">Z955_15565</name>
</gene>
<organism evidence="2 3">
    <name type="scientific">Clostridium botulinum C/D str. DC5</name>
    <dbReference type="NCBI Taxonomy" id="1443128"/>
    <lineage>
        <taxon>Bacteria</taxon>
        <taxon>Bacillati</taxon>
        <taxon>Bacillota</taxon>
        <taxon>Clostridia</taxon>
        <taxon>Eubacteriales</taxon>
        <taxon>Clostridiaceae</taxon>
        <taxon>Clostridium</taxon>
    </lineage>
</organism>
<proteinExistence type="predicted"/>
<dbReference type="EMBL" id="JDRY01000170">
    <property type="protein sequence ID" value="KGM93382.1"/>
    <property type="molecule type" value="Genomic_DNA"/>
</dbReference>
<dbReference type="Pfam" id="PF18903">
    <property type="entry name" value="DUF5659"/>
    <property type="match status" value="1"/>
</dbReference>
<accession>A0A0A0HXW5</accession>
<dbReference type="InterPro" id="IPR043718">
    <property type="entry name" value="DUF5659"/>
</dbReference>
<evidence type="ECO:0000259" key="1">
    <source>
        <dbReference type="Pfam" id="PF18903"/>
    </source>
</evidence>
<sequence>MYYVIKTKRLKNYLYSLGFNFKQSIDKTGRQKYIFLFKNTNELNIAINFYRNFKNIYMKII</sequence>
<name>A0A0A0HXW5_CLOBO</name>
<dbReference type="AlphaFoldDB" id="A0A0A0HXW5"/>
<dbReference type="RefSeq" id="WP_039260190.1">
    <property type="nucleotide sequence ID" value="NZ_JDRY01000170.1"/>
</dbReference>
<feature type="domain" description="DUF5659" evidence="1">
    <location>
        <begin position="2"/>
        <end position="54"/>
    </location>
</feature>
<reference evidence="2 3" key="1">
    <citation type="submission" date="2014-01" db="EMBL/GenBank/DDBJ databases">
        <title>Plasmidome dynamics in the species complex Clostridium novyi sensu lato converts strains of independent lineages into distinctly different pathogens.</title>
        <authorList>
            <person name="Skarin H."/>
            <person name="Segerman B."/>
        </authorList>
    </citation>
    <scope>NUCLEOTIDE SEQUENCE [LARGE SCALE GENOMIC DNA]</scope>
    <source>
        <strain evidence="2 3">DC5</strain>
    </source>
</reference>
<comment type="caution">
    <text evidence="2">The sequence shown here is derived from an EMBL/GenBank/DDBJ whole genome shotgun (WGS) entry which is preliminary data.</text>
</comment>